<accession>A0ABN7NTX0</accession>
<comment type="caution">
    <text evidence="1">The sequence shown here is derived from an EMBL/GenBank/DDBJ whole genome shotgun (WGS) entry which is preliminary data.</text>
</comment>
<protein>
    <submittedName>
        <fullName evidence="1">Uncharacterized protein</fullName>
    </submittedName>
</protein>
<dbReference type="EMBL" id="CAJPIN010008961">
    <property type="protein sequence ID" value="CAG2059213.1"/>
    <property type="molecule type" value="Genomic_DNA"/>
</dbReference>
<feature type="non-terminal residue" evidence="1">
    <location>
        <position position="96"/>
    </location>
</feature>
<sequence length="96" mass="10866">MKNNHDTRLGTSTDPHATRYFQGTVNIHLVDGDHRTLLSNRATADIINNEALANICGNWLMSRRRRRRGQTRVDRKKVCECVPATLVAVEQKDVPA</sequence>
<evidence type="ECO:0000313" key="1">
    <source>
        <dbReference type="EMBL" id="CAG2059213.1"/>
    </source>
</evidence>
<evidence type="ECO:0000313" key="2">
    <source>
        <dbReference type="Proteomes" id="UP001153148"/>
    </source>
</evidence>
<gene>
    <name evidence="1" type="ORF">TPAB3V08_LOCUS6178</name>
</gene>
<proteinExistence type="predicted"/>
<keyword evidence="2" id="KW-1185">Reference proteome</keyword>
<dbReference type="Proteomes" id="UP001153148">
    <property type="component" value="Unassembled WGS sequence"/>
</dbReference>
<reference evidence="1" key="1">
    <citation type="submission" date="2021-03" db="EMBL/GenBank/DDBJ databases">
        <authorList>
            <person name="Tran Van P."/>
        </authorList>
    </citation>
    <scope>NUCLEOTIDE SEQUENCE</scope>
</reference>
<name>A0ABN7NTX0_TIMPD</name>
<organism evidence="1 2">
    <name type="scientific">Timema podura</name>
    <name type="common">Walking stick</name>
    <dbReference type="NCBI Taxonomy" id="61482"/>
    <lineage>
        <taxon>Eukaryota</taxon>
        <taxon>Metazoa</taxon>
        <taxon>Ecdysozoa</taxon>
        <taxon>Arthropoda</taxon>
        <taxon>Hexapoda</taxon>
        <taxon>Insecta</taxon>
        <taxon>Pterygota</taxon>
        <taxon>Neoptera</taxon>
        <taxon>Polyneoptera</taxon>
        <taxon>Phasmatodea</taxon>
        <taxon>Timematodea</taxon>
        <taxon>Timematoidea</taxon>
        <taxon>Timematidae</taxon>
        <taxon>Timema</taxon>
    </lineage>
</organism>